<evidence type="ECO:0000256" key="5">
    <source>
        <dbReference type="ARBA" id="ARBA00023014"/>
    </source>
</evidence>
<dbReference type="PANTHER" id="PTHR43498:SF1">
    <property type="entry name" value="COB--COM HETERODISULFIDE REDUCTASE IRON-SULFUR SUBUNIT A"/>
    <property type="match status" value="1"/>
</dbReference>
<evidence type="ECO:0000313" key="6">
    <source>
        <dbReference type="EMBL" id="HJA70941.1"/>
    </source>
</evidence>
<dbReference type="SUPFAM" id="SSF51905">
    <property type="entry name" value="FAD/NAD(P)-binding domain"/>
    <property type="match status" value="1"/>
</dbReference>
<gene>
    <name evidence="6" type="ORF">IAA07_05080</name>
</gene>
<dbReference type="InterPro" id="IPR039650">
    <property type="entry name" value="HdrA-like"/>
</dbReference>
<reference evidence="6" key="2">
    <citation type="submission" date="2021-04" db="EMBL/GenBank/DDBJ databases">
        <authorList>
            <person name="Gilroy R."/>
        </authorList>
    </citation>
    <scope>NUCLEOTIDE SEQUENCE</scope>
    <source>
        <strain evidence="6">CHK178-16964</strain>
    </source>
</reference>
<dbReference type="GO" id="GO:0016491">
    <property type="term" value="F:oxidoreductase activity"/>
    <property type="evidence" value="ECO:0007669"/>
    <property type="project" value="UniProtKB-KW"/>
</dbReference>
<dbReference type="PANTHER" id="PTHR43498">
    <property type="entry name" value="FERREDOXIN:COB-COM HETERODISULFIDE REDUCTASE SUBUNIT A"/>
    <property type="match status" value="1"/>
</dbReference>
<proteinExistence type="predicted"/>
<dbReference type="GO" id="GO:0051539">
    <property type="term" value="F:4 iron, 4 sulfur cluster binding"/>
    <property type="evidence" value="ECO:0007669"/>
    <property type="project" value="UniProtKB-KW"/>
</dbReference>
<dbReference type="InterPro" id="IPR036188">
    <property type="entry name" value="FAD/NAD-bd_sf"/>
</dbReference>
<keyword evidence="3" id="KW-0560">Oxidoreductase</keyword>
<dbReference type="Gene3D" id="3.50.50.60">
    <property type="entry name" value="FAD/NAD(P)-binding domain"/>
    <property type="match status" value="1"/>
</dbReference>
<keyword evidence="5" id="KW-0411">Iron-sulfur</keyword>
<dbReference type="EMBL" id="DWZA01000047">
    <property type="protein sequence ID" value="HJA70941.1"/>
    <property type="molecule type" value="Genomic_DNA"/>
</dbReference>
<evidence type="ECO:0000256" key="2">
    <source>
        <dbReference type="ARBA" id="ARBA00022723"/>
    </source>
</evidence>
<dbReference type="AlphaFoldDB" id="A0A9D2HGI2"/>
<protein>
    <submittedName>
        <fullName evidence="6">FAD-dependent oxidoreductase</fullName>
    </submittedName>
</protein>
<sequence length="444" mass="48895">MLEYDVVIVGGGTAGSVAALAALRNGLKKVLIVEAGSHVGGLSAIGMTWGGFFDNNYKQVIGGIPDELVKKCQEIAGRGYFQYHGNGDKWITGLASVDPETARFVIEQELYKAGCDIMLLSVLEGVTMKNGKIREIQAVSRLGKVQIAAKYFIDTTGDLMLANMAGIKWEHGEQGVTQSTSNMFRVMGVDMDKYERFLDRYINTENHDPWRKETGGIRRGIEYWCPWKPDGFDYMPRSLGIYYHGKNDDVILNCTSASINPLDIMEVSRASFLLREEAFRVVAYLKKHVDGFQNAYIGEIYDLAAREGRRMVGDYVLTMKDIVEHREFEDAVGMGAYPLNFHDPTGAVHIPSTREFKENSDGAYDIPLRSLTSFVGNLLVAGKCISATFRAQSAARGIGPCMVGGQGAGTAAALAIREEVSDIHDINTKQLRKILKSQGVLFAS</sequence>
<name>A0A9D2HGI2_9FIRM</name>
<reference evidence="6" key="1">
    <citation type="journal article" date="2021" name="PeerJ">
        <title>Extensive microbial diversity within the chicken gut microbiome revealed by metagenomics and culture.</title>
        <authorList>
            <person name="Gilroy R."/>
            <person name="Ravi A."/>
            <person name="Getino M."/>
            <person name="Pursley I."/>
            <person name="Horton D.L."/>
            <person name="Alikhan N.F."/>
            <person name="Baker D."/>
            <person name="Gharbi K."/>
            <person name="Hall N."/>
            <person name="Watson M."/>
            <person name="Adriaenssens E.M."/>
            <person name="Foster-Nyarko E."/>
            <person name="Jarju S."/>
            <person name="Secka A."/>
            <person name="Antonio M."/>
            <person name="Oren A."/>
            <person name="Chaudhuri R.R."/>
            <person name="La Ragione R."/>
            <person name="Hildebrand F."/>
            <person name="Pallen M.J."/>
        </authorList>
    </citation>
    <scope>NUCLEOTIDE SEQUENCE</scope>
    <source>
        <strain evidence="6">CHK178-16964</strain>
    </source>
</reference>
<evidence type="ECO:0000313" key="7">
    <source>
        <dbReference type="Proteomes" id="UP000823900"/>
    </source>
</evidence>
<evidence type="ECO:0000256" key="3">
    <source>
        <dbReference type="ARBA" id="ARBA00023002"/>
    </source>
</evidence>
<evidence type="ECO:0000256" key="4">
    <source>
        <dbReference type="ARBA" id="ARBA00023004"/>
    </source>
</evidence>
<evidence type="ECO:0000256" key="1">
    <source>
        <dbReference type="ARBA" id="ARBA00022485"/>
    </source>
</evidence>
<dbReference type="Proteomes" id="UP000823900">
    <property type="component" value="Unassembled WGS sequence"/>
</dbReference>
<dbReference type="GO" id="GO:0046872">
    <property type="term" value="F:metal ion binding"/>
    <property type="evidence" value="ECO:0007669"/>
    <property type="project" value="UniProtKB-KW"/>
</dbReference>
<keyword evidence="4" id="KW-0408">Iron</keyword>
<keyword evidence="2" id="KW-0479">Metal-binding</keyword>
<keyword evidence="1" id="KW-0004">4Fe-4S</keyword>
<organism evidence="6 7">
    <name type="scientific">Candidatus Lachnoclostridium stercoravium</name>
    <dbReference type="NCBI Taxonomy" id="2838633"/>
    <lineage>
        <taxon>Bacteria</taxon>
        <taxon>Bacillati</taxon>
        <taxon>Bacillota</taxon>
        <taxon>Clostridia</taxon>
        <taxon>Lachnospirales</taxon>
        <taxon>Lachnospiraceae</taxon>
    </lineage>
</organism>
<dbReference type="Pfam" id="PF12831">
    <property type="entry name" value="FAD_oxidored"/>
    <property type="match status" value="1"/>
</dbReference>
<comment type="caution">
    <text evidence="6">The sequence shown here is derived from an EMBL/GenBank/DDBJ whole genome shotgun (WGS) entry which is preliminary data.</text>
</comment>
<accession>A0A9D2HGI2</accession>